<evidence type="ECO:0000256" key="5">
    <source>
        <dbReference type="ARBA" id="ARBA00023002"/>
    </source>
</evidence>
<dbReference type="Proteomes" id="UP000305948">
    <property type="component" value="Unassembled WGS sequence"/>
</dbReference>
<accession>A0A5C3MT26</accession>
<evidence type="ECO:0000313" key="9">
    <source>
        <dbReference type="Proteomes" id="UP000305948"/>
    </source>
</evidence>
<keyword evidence="9" id="KW-1185">Reference proteome</keyword>
<dbReference type="InterPro" id="IPR038220">
    <property type="entry name" value="PHOX_C_sf"/>
</dbReference>
<dbReference type="PANTHER" id="PTHR43004:SF19">
    <property type="entry name" value="BINDING MONOOXYGENASE, PUTATIVE (JCVI)-RELATED"/>
    <property type="match status" value="1"/>
</dbReference>
<dbReference type="InterPro" id="IPR036188">
    <property type="entry name" value="FAD/NAD-bd_sf"/>
</dbReference>
<dbReference type="STRING" id="5364.A0A5C3MT26"/>
<gene>
    <name evidence="8" type="ORF">OE88DRAFT_1714275</name>
</gene>
<evidence type="ECO:0000256" key="4">
    <source>
        <dbReference type="ARBA" id="ARBA00022827"/>
    </source>
</evidence>
<dbReference type="Gene3D" id="3.30.70.2450">
    <property type="match status" value="1"/>
</dbReference>
<dbReference type="Gene3D" id="3.40.30.20">
    <property type="match status" value="1"/>
</dbReference>
<dbReference type="InterPro" id="IPR050641">
    <property type="entry name" value="RIFMO-like"/>
</dbReference>
<keyword evidence="5" id="KW-0560">Oxidoreductase</keyword>
<dbReference type="GO" id="GO:0016709">
    <property type="term" value="F:oxidoreductase activity, acting on paired donors, with incorporation or reduction of molecular oxygen, NAD(P)H as one donor, and incorporation of one atom of oxygen"/>
    <property type="evidence" value="ECO:0007669"/>
    <property type="project" value="UniProtKB-ARBA"/>
</dbReference>
<evidence type="ECO:0000256" key="3">
    <source>
        <dbReference type="ARBA" id="ARBA00022630"/>
    </source>
</evidence>
<dbReference type="InterPro" id="IPR002938">
    <property type="entry name" value="FAD-bd"/>
</dbReference>
<feature type="domain" description="FAD-binding" evidence="6">
    <location>
        <begin position="12"/>
        <end position="352"/>
    </location>
</feature>
<evidence type="ECO:0000256" key="2">
    <source>
        <dbReference type="ARBA" id="ARBA00007801"/>
    </source>
</evidence>
<name>A0A5C3MT26_9AGAM</name>
<comment type="similarity">
    <text evidence="2">Belongs to the PheA/TfdB FAD monooxygenase family.</text>
</comment>
<evidence type="ECO:0000259" key="7">
    <source>
        <dbReference type="Pfam" id="PF07976"/>
    </source>
</evidence>
<dbReference type="GO" id="GO:0071949">
    <property type="term" value="F:FAD binding"/>
    <property type="evidence" value="ECO:0007669"/>
    <property type="project" value="InterPro"/>
</dbReference>
<sequence length="579" mass="63716">MASTTRNVDSLPILIVGAGPSGLVLALTLAQNGIPVRIIDKVPDPPKGQRGAGIMPRTLEIYEFLGVLPDILKVAFMLPPIAQYELPGGTKATKIFDMVTMYDPNPDRPYLRAITLGQEAVTRILRSHLAEYGYEVEFGVELLNFDQSPDMVTAHVLNTKDGNVEQGTIEARWMVGADGGKGIVRKQLGLKFLGESRAEDAQIVADVHITGLDRDHWHMWGDASTKMVTIRPTEKEGIFWSLSGGRQADCDKITSDPEAFRQFVRDVSGRTDFELGEFITLSTFKPNIRMVDKFGDGRVFVTGDAAHVHSPMGAQFNLGWKLALVYKSLAPASLLSTYTEERLPVVAQMLNKTTSLLDRTIAHAANKVELKPEDFQNEDKNPWVRGKIMFQLGINYRWSPVVLDEEADDERVVSVDEARLTAYGSAMGASEDRVHAGDRAPDAPFLVLLKPKPTDKSVGPGTKRLFDFLKPTHHTVLIFSGTVDGAVEILQELPPLVARSLVVLPTMTPVEKLVYKDTWESAHCVVKDSYGYAYKFYSVDPTKTKAVIVRPDGVVGAVVKGAEGVKRYFSLVFGTDSGN</sequence>
<dbReference type="PANTHER" id="PTHR43004">
    <property type="entry name" value="TRK SYSTEM POTASSIUM UPTAKE PROTEIN"/>
    <property type="match status" value="1"/>
</dbReference>
<dbReference type="EMBL" id="ML213521">
    <property type="protein sequence ID" value="TFK48063.1"/>
    <property type="molecule type" value="Genomic_DNA"/>
</dbReference>
<dbReference type="AlphaFoldDB" id="A0A5C3MT26"/>
<proteinExistence type="inferred from homology"/>
<keyword evidence="3" id="KW-0285">Flavoprotein</keyword>
<dbReference type="Gene3D" id="3.50.50.60">
    <property type="entry name" value="FAD/NAD(P)-binding domain"/>
    <property type="match status" value="1"/>
</dbReference>
<organism evidence="8 9">
    <name type="scientific">Heliocybe sulcata</name>
    <dbReference type="NCBI Taxonomy" id="5364"/>
    <lineage>
        <taxon>Eukaryota</taxon>
        <taxon>Fungi</taxon>
        <taxon>Dikarya</taxon>
        <taxon>Basidiomycota</taxon>
        <taxon>Agaricomycotina</taxon>
        <taxon>Agaricomycetes</taxon>
        <taxon>Gloeophyllales</taxon>
        <taxon>Gloeophyllaceae</taxon>
        <taxon>Heliocybe</taxon>
    </lineage>
</organism>
<dbReference type="OrthoDB" id="2690153at2759"/>
<evidence type="ECO:0000259" key="6">
    <source>
        <dbReference type="Pfam" id="PF01494"/>
    </source>
</evidence>
<evidence type="ECO:0000256" key="1">
    <source>
        <dbReference type="ARBA" id="ARBA00001974"/>
    </source>
</evidence>
<reference evidence="8 9" key="1">
    <citation type="journal article" date="2019" name="Nat. Ecol. Evol.">
        <title>Megaphylogeny resolves global patterns of mushroom evolution.</title>
        <authorList>
            <person name="Varga T."/>
            <person name="Krizsan K."/>
            <person name="Foldi C."/>
            <person name="Dima B."/>
            <person name="Sanchez-Garcia M."/>
            <person name="Sanchez-Ramirez S."/>
            <person name="Szollosi G.J."/>
            <person name="Szarkandi J.G."/>
            <person name="Papp V."/>
            <person name="Albert L."/>
            <person name="Andreopoulos W."/>
            <person name="Angelini C."/>
            <person name="Antonin V."/>
            <person name="Barry K.W."/>
            <person name="Bougher N.L."/>
            <person name="Buchanan P."/>
            <person name="Buyck B."/>
            <person name="Bense V."/>
            <person name="Catcheside P."/>
            <person name="Chovatia M."/>
            <person name="Cooper J."/>
            <person name="Damon W."/>
            <person name="Desjardin D."/>
            <person name="Finy P."/>
            <person name="Geml J."/>
            <person name="Haridas S."/>
            <person name="Hughes K."/>
            <person name="Justo A."/>
            <person name="Karasinski D."/>
            <person name="Kautmanova I."/>
            <person name="Kiss B."/>
            <person name="Kocsube S."/>
            <person name="Kotiranta H."/>
            <person name="LaButti K.M."/>
            <person name="Lechner B.E."/>
            <person name="Liimatainen K."/>
            <person name="Lipzen A."/>
            <person name="Lukacs Z."/>
            <person name="Mihaltcheva S."/>
            <person name="Morgado L.N."/>
            <person name="Niskanen T."/>
            <person name="Noordeloos M.E."/>
            <person name="Ohm R.A."/>
            <person name="Ortiz-Santana B."/>
            <person name="Ovrebo C."/>
            <person name="Racz N."/>
            <person name="Riley R."/>
            <person name="Savchenko A."/>
            <person name="Shiryaev A."/>
            <person name="Soop K."/>
            <person name="Spirin V."/>
            <person name="Szebenyi C."/>
            <person name="Tomsovsky M."/>
            <person name="Tulloss R.E."/>
            <person name="Uehling J."/>
            <person name="Grigoriev I.V."/>
            <person name="Vagvolgyi C."/>
            <person name="Papp T."/>
            <person name="Martin F.M."/>
            <person name="Miettinen O."/>
            <person name="Hibbett D.S."/>
            <person name="Nagy L.G."/>
        </authorList>
    </citation>
    <scope>NUCLEOTIDE SEQUENCE [LARGE SCALE GENOMIC DNA]</scope>
    <source>
        <strain evidence="8 9">OMC1185</strain>
    </source>
</reference>
<feature type="domain" description="Phenol hydroxylase-like C-terminal dimerisation" evidence="7">
    <location>
        <begin position="515"/>
        <end position="570"/>
    </location>
</feature>
<dbReference type="Pfam" id="PF01494">
    <property type="entry name" value="FAD_binding_3"/>
    <property type="match status" value="1"/>
</dbReference>
<dbReference type="InterPro" id="IPR012941">
    <property type="entry name" value="Phe_hydrox_C_dim_dom"/>
</dbReference>
<dbReference type="InterPro" id="IPR036249">
    <property type="entry name" value="Thioredoxin-like_sf"/>
</dbReference>
<dbReference type="SUPFAM" id="SSF51905">
    <property type="entry name" value="FAD/NAD(P)-binding domain"/>
    <property type="match status" value="1"/>
</dbReference>
<comment type="cofactor">
    <cofactor evidence="1">
        <name>FAD</name>
        <dbReference type="ChEBI" id="CHEBI:57692"/>
    </cofactor>
</comment>
<protein>
    <submittedName>
        <fullName evidence="8">Uncharacterized protein</fullName>
    </submittedName>
</protein>
<keyword evidence="4" id="KW-0274">FAD</keyword>
<evidence type="ECO:0000313" key="8">
    <source>
        <dbReference type="EMBL" id="TFK48063.1"/>
    </source>
</evidence>
<dbReference type="Pfam" id="PF07976">
    <property type="entry name" value="Phe_hydrox_dim"/>
    <property type="match status" value="1"/>
</dbReference>
<dbReference type="PRINTS" id="PR00420">
    <property type="entry name" value="RNGMNOXGNASE"/>
</dbReference>
<dbReference type="SUPFAM" id="SSF52833">
    <property type="entry name" value="Thioredoxin-like"/>
    <property type="match status" value="1"/>
</dbReference>